<gene>
    <name evidence="3" type="ORF">KVV02_006586</name>
</gene>
<dbReference type="EMBL" id="JAIFTL010000070">
    <property type="protein sequence ID" value="KAG9324340.1"/>
    <property type="molecule type" value="Genomic_DNA"/>
</dbReference>
<feature type="chain" id="PRO_5040297363" evidence="2">
    <location>
        <begin position="21"/>
        <end position="281"/>
    </location>
</feature>
<reference evidence="3" key="1">
    <citation type="submission" date="2021-07" db="EMBL/GenBank/DDBJ databases">
        <title>Draft genome of Mortierella alpina, strain LL118, isolated from an aspen leaf litter sample.</title>
        <authorList>
            <person name="Yang S."/>
            <person name="Vinatzer B.A."/>
        </authorList>
    </citation>
    <scope>NUCLEOTIDE SEQUENCE</scope>
    <source>
        <strain evidence="3">LL118</strain>
    </source>
</reference>
<dbReference type="Proteomes" id="UP000717515">
    <property type="component" value="Unassembled WGS sequence"/>
</dbReference>
<evidence type="ECO:0000256" key="1">
    <source>
        <dbReference type="SAM" id="MobiDB-lite"/>
    </source>
</evidence>
<keyword evidence="2" id="KW-0732">Signal</keyword>
<dbReference type="AlphaFoldDB" id="A0A9P8D1L8"/>
<accession>A0A9P8D1L8</accession>
<evidence type="ECO:0000313" key="4">
    <source>
        <dbReference type="Proteomes" id="UP000717515"/>
    </source>
</evidence>
<name>A0A9P8D1L8_MORAP</name>
<organism evidence="3 4">
    <name type="scientific">Mortierella alpina</name>
    <name type="common">Oleaginous fungus</name>
    <name type="synonym">Mortierella renispora</name>
    <dbReference type="NCBI Taxonomy" id="64518"/>
    <lineage>
        <taxon>Eukaryota</taxon>
        <taxon>Fungi</taxon>
        <taxon>Fungi incertae sedis</taxon>
        <taxon>Mucoromycota</taxon>
        <taxon>Mortierellomycotina</taxon>
        <taxon>Mortierellomycetes</taxon>
        <taxon>Mortierellales</taxon>
        <taxon>Mortierellaceae</taxon>
        <taxon>Mortierella</taxon>
    </lineage>
</organism>
<comment type="caution">
    <text evidence="3">The sequence shown here is derived from an EMBL/GenBank/DDBJ whole genome shotgun (WGS) entry which is preliminary data.</text>
</comment>
<feature type="signal peptide" evidence="2">
    <location>
        <begin position="1"/>
        <end position="20"/>
    </location>
</feature>
<sequence>MVALKSLLIVCSVAIVAVQAKYDALVSGAIFVGKDTSFPEDDSTIIFKDPSNHPAAVTSLLWTLAKESDFIPSEFDVITDPWLYRKFERQLLDFPGFKASEISQRPLDLDGTPSQFSSQIRSNFDPRYAETIARSFWSQIPGYVMKPSFRRWLTSQIIIYKDKASDEITFEVAEIILTLSRDQSGLAMIDRQRASLTRTFFTVNTALLVDNAEDLARSVPIMGIHDFIKHMTTKRSELIPKPIPEEEPMGPSSTCGEGEVRQHVYHRRQRLYPISRWRMRQ</sequence>
<evidence type="ECO:0000313" key="3">
    <source>
        <dbReference type="EMBL" id="KAG9324340.1"/>
    </source>
</evidence>
<proteinExistence type="predicted"/>
<feature type="region of interest" description="Disordered" evidence="1">
    <location>
        <begin position="241"/>
        <end position="260"/>
    </location>
</feature>
<protein>
    <submittedName>
        <fullName evidence="3">Uncharacterized protein</fullName>
    </submittedName>
</protein>
<evidence type="ECO:0000256" key="2">
    <source>
        <dbReference type="SAM" id="SignalP"/>
    </source>
</evidence>